<sequence>MSNRHSLVTGAPQLRVEESVWRMLKKMAAGREGQRGAERVLPRPRLWWGGFLARLSEHARLSQPRAGVPVPWCHMAAGTYVLKAWVINGQVSQLARCRTRGPMMSGLCPPVPTELVSVFELKTGSVQQEQESSPLTGKICPVSHHQPAVSMQQGSPAQIWHFGVASFNGPHPEMHGKFASRPLALVKCKRDPYSLSDDSTEP</sequence>
<protein>
    <submittedName>
        <fullName evidence="1">Uncharacterized protein</fullName>
    </submittedName>
</protein>
<dbReference type="AlphaFoldDB" id="A0A9N7YZP0"/>
<organism evidence="1 2">
    <name type="scientific">Pleuronectes platessa</name>
    <name type="common">European plaice</name>
    <dbReference type="NCBI Taxonomy" id="8262"/>
    <lineage>
        <taxon>Eukaryota</taxon>
        <taxon>Metazoa</taxon>
        <taxon>Chordata</taxon>
        <taxon>Craniata</taxon>
        <taxon>Vertebrata</taxon>
        <taxon>Euteleostomi</taxon>
        <taxon>Actinopterygii</taxon>
        <taxon>Neopterygii</taxon>
        <taxon>Teleostei</taxon>
        <taxon>Neoteleostei</taxon>
        <taxon>Acanthomorphata</taxon>
        <taxon>Carangaria</taxon>
        <taxon>Pleuronectiformes</taxon>
        <taxon>Pleuronectoidei</taxon>
        <taxon>Pleuronectidae</taxon>
        <taxon>Pleuronectes</taxon>
    </lineage>
</organism>
<reference evidence="1" key="1">
    <citation type="submission" date="2020-03" db="EMBL/GenBank/DDBJ databases">
        <authorList>
            <person name="Weist P."/>
        </authorList>
    </citation>
    <scope>NUCLEOTIDE SEQUENCE</scope>
</reference>
<comment type="caution">
    <text evidence="1">The sequence shown here is derived from an EMBL/GenBank/DDBJ whole genome shotgun (WGS) entry which is preliminary data.</text>
</comment>
<accession>A0A9N7YZP0</accession>
<proteinExistence type="predicted"/>
<dbReference type="EMBL" id="CADEAL010003791">
    <property type="protein sequence ID" value="CAB1445813.1"/>
    <property type="molecule type" value="Genomic_DNA"/>
</dbReference>
<name>A0A9N7YZP0_PLEPL</name>
<keyword evidence="2" id="KW-1185">Reference proteome</keyword>
<evidence type="ECO:0000313" key="2">
    <source>
        <dbReference type="Proteomes" id="UP001153269"/>
    </source>
</evidence>
<evidence type="ECO:0000313" key="1">
    <source>
        <dbReference type="EMBL" id="CAB1445813.1"/>
    </source>
</evidence>
<dbReference type="Proteomes" id="UP001153269">
    <property type="component" value="Unassembled WGS sequence"/>
</dbReference>
<gene>
    <name evidence="1" type="ORF">PLEPLA_LOCUS33556</name>
</gene>